<evidence type="ECO:0000313" key="2">
    <source>
        <dbReference type="EMBL" id="KAF4467118.1"/>
    </source>
</evidence>
<dbReference type="AlphaFoldDB" id="A0A8H4PDR0"/>
<evidence type="ECO:0000256" key="1">
    <source>
        <dbReference type="SAM" id="MobiDB-lite"/>
    </source>
</evidence>
<gene>
    <name evidence="2" type="ORF">FALBO_6014</name>
</gene>
<comment type="caution">
    <text evidence="2">The sequence shown here is derived from an EMBL/GenBank/DDBJ whole genome shotgun (WGS) entry which is preliminary data.</text>
</comment>
<reference evidence="2 3" key="1">
    <citation type="submission" date="2020-01" db="EMBL/GenBank/DDBJ databases">
        <title>Identification and distribution of gene clusters putatively required for synthesis of sphingolipid metabolism inhibitors in phylogenetically diverse species of the filamentous fungus Fusarium.</title>
        <authorList>
            <person name="Kim H.-S."/>
            <person name="Busman M."/>
            <person name="Brown D.W."/>
            <person name="Divon H."/>
            <person name="Uhlig S."/>
            <person name="Proctor R.H."/>
        </authorList>
    </citation>
    <scope>NUCLEOTIDE SEQUENCE [LARGE SCALE GENOMIC DNA]</scope>
    <source>
        <strain evidence="2 3">NRRL 20459</strain>
    </source>
</reference>
<dbReference type="Proteomes" id="UP000554235">
    <property type="component" value="Unassembled WGS sequence"/>
</dbReference>
<accession>A0A8H4PDR0</accession>
<evidence type="ECO:0000313" key="3">
    <source>
        <dbReference type="Proteomes" id="UP000554235"/>
    </source>
</evidence>
<feature type="region of interest" description="Disordered" evidence="1">
    <location>
        <begin position="22"/>
        <end position="64"/>
    </location>
</feature>
<name>A0A8H4PDR0_9HYPO</name>
<dbReference type="EMBL" id="JAADYS010000784">
    <property type="protein sequence ID" value="KAF4467118.1"/>
    <property type="molecule type" value="Genomic_DNA"/>
</dbReference>
<feature type="compositionally biased region" description="Polar residues" evidence="1">
    <location>
        <begin position="48"/>
        <end position="58"/>
    </location>
</feature>
<keyword evidence="3" id="KW-1185">Reference proteome</keyword>
<organism evidence="2 3">
    <name type="scientific">Fusarium albosuccineum</name>
    <dbReference type="NCBI Taxonomy" id="1237068"/>
    <lineage>
        <taxon>Eukaryota</taxon>
        <taxon>Fungi</taxon>
        <taxon>Dikarya</taxon>
        <taxon>Ascomycota</taxon>
        <taxon>Pezizomycotina</taxon>
        <taxon>Sordariomycetes</taxon>
        <taxon>Hypocreomycetidae</taxon>
        <taxon>Hypocreales</taxon>
        <taxon>Nectriaceae</taxon>
        <taxon>Fusarium</taxon>
        <taxon>Fusarium decemcellulare species complex</taxon>
    </lineage>
</organism>
<proteinExistence type="predicted"/>
<sequence>MDSMLTLVQGPSYLSRRRIGGTTSAAKLPQNEADGARSPWTWARGQRWPTTPTFTGSDQCRDRTVRKPGEDMAIRSTSGHRESGLVKMNDFRLRDMLDCPGGSAWERGNRLVELRLPLLCAFVVPRRTLSSQLADLLV</sequence>
<protein>
    <submittedName>
        <fullName evidence="2">Uncharacterized protein</fullName>
    </submittedName>
</protein>